<dbReference type="OrthoDB" id="9799812at2"/>
<evidence type="ECO:0000256" key="3">
    <source>
        <dbReference type="ARBA" id="ARBA00023163"/>
    </source>
</evidence>
<dbReference type="Gene3D" id="1.10.10.10">
    <property type="entry name" value="Winged helix-like DNA-binding domain superfamily/Winged helix DNA-binding domain"/>
    <property type="match status" value="1"/>
</dbReference>
<evidence type="ECO:0000256" key="1">
    <source>
        <dbReference type="ARBA" id="ARBA00023015"/>
    </source>
</evidence>
<dbReference type="InterPro" id="IPR000524">
    <property type="entry name" value="Tscrpt_reg_HTH_GntR"/>
</dbReference>
<keyword evidence="6" id="KW-1185">Reference proteome</keyword>
<dbReference type="EMBL" id="LAQU01000001">
    <property type="protein sequence ID" value="KKB65139.1"/>
    <property type="molecule type" value="Genomic_DNA"/>
</dbReference>
<accession>A0A0F5K5L0</accession>
<dbReference type="InterPro" id="IPR008920">
    <property type="entry name" value="TF_FadR/GntR_C"/>
</dbReference>
<dbReference type="InterPro" id="IPR036390">
    <property type="entry name" value="WH_DNA-bd_sf"/>
</dbReference>
<dbReference type="InterPro" id="IPR036388">
    <property type="entry name" value="WH-like_DNA-bd_sf"/>
</dbReference>
<evidence type="ECO:0000259" key="4">
    <source>
        <dbReference type="PROSITE" id="PS50949"/>
    </source>
</evidence>
<dbReference type="SUPFAM" id="SSF48008">
    <property type="entry name" value="GntR ligand-binding domain-like"/>
    <property type="match status" value="1"/>
</dbReference>
<dbReference type="SMART" id="SM00345">
    <property type="entry name" value="HTH_GNTR"/>
    <property type="match status" value="1"/>
</dbReference>
<dbReference type="GO" id="GO:0003677">
    <property type="term" value="F:DNA binding"/>
    <property type="evidence" value="ECO:0007669"/>
    <property type="project" value="UniProtKB-KW"/>
</dbReference>
<dbReference type="InterPro" id="IPR011711">
    <property type="entry name" value="GntR_C"/>
</dbReference>
<organism evidence="5 6">
    <name type="scientific">Robbsia andropogonis</name>
    <dbReference type="NCBI Taxonomy" id="28092"/>
    <lineage>
        <taxon>Bacteria</taxon>
        <taxon>Pseudomonadati</taxon>
        <taxon>Pseudomonadota</taxon>
        <taxon>Betaproteobacteria</taxon>
        <taxon>Burkholderiales</taxon>
        <taxon>Burkholderiaceae</taxon>
        <taxon>Robbsia</taxon>
    </lineage>
</organism>
<keyword evidence="1" id="KW-0805">Transcription regulation</keyword>
<name>A0A0F5K5L0_9BURK</name>
<evidence type="ECO:0000256" key="2">
    <source>
        <dbReference type="ARBA" id="ARBA00023125"/>
    </source>
</evidence>
<dbReference type="Gene3D" id="1.20.120.530">
    <property type="entry name" value="GntR ligand-binding domain-like"/>
    <property type="match status" value="1"/>
</dbReference>
<dbReference type="STRING" id="28092.WM40_00165"/>
<evidence type="ECO:0000313" key="5">
    <source>
        <dbReference type="EMBL" id="KKB65139.1"/>
    </source>
</evidence>
<keyword evidence="2" id="KW-0238">DNA-binding</keyword>
<protein>
    <submittedName>
        <fullName evidence="5">GntR family transcriptional regulator</fullName>
    </submittedName>
</protein>
<feature type="domain" description="HTH gntR-type" evidence="4">
    <location>
        <begin position="22"/>
        <end position="89"/>
    </location>
</feature>
<dbReference type="Pfam" id="PF00392">
    <property type="entry name" value="GntR"/>
    <property type="match status" value="1"/>
</dbReference>
<dbReference type="GO" id="GO:0003700">
    <property type="term" value="F:DNA-binding transcription factor activity"/>
    <property type="evidence" value="ECO:0007669"/>
    <property type="project" value="InterPro"/>
</dbReference>
<dbReference type="CDD" id="cd07377">
    <property type="entry name" value="WHTH_GntR"/>
    <property type="match status" value="1"/>
</dbReference>
<proteinExistence type="predicted"/>
<dbReference type="PATRIC" id="fig|28092.6.peg.39"/>
<gene>
    <name evidence="5" type="ORF">WM40_00165</name>
</gene>
<keyword evidence="3" id="KW-0804">Transcription</keyword>
<sequence length="247" mass="28040">MSSPSLPQPAGAAQGQTTPSFATLATNLYDRMRADLLDGKLTPGRKLEIENLSEQYQSGQTPIREALNRLTSDGLVERRDRRGFVVAGVSAADLREITKTRCWLEEIAIREGFAANSPEWEEQVVLAYHRLSKVVRSLSEVEYQENPEWERLHRAFHRCLISGCGSRWLINFCDQLGDQLYRYRQLAVRRVYPKRHEREEHKAMLDALVEGDVDRVVGLLRAHYETTAEIILADAELFPGEGATVSD</sequence>
<dbReference type="Proteomes" id="UP000033618">
    <property type="component" value="Unassembled WGS sequence"/>
</dbReference>
<evidence type="ECO:0000313" key="6">
    <source>
        <dbReference type="Proteomes" id="UP000033618"/>
    </source>
</evidence>
<dbReference type="SUPFAM" id="SSF46785">
    <property type="entry name" value="Winged helix' DNA-binding domain"/>
    <property type="match status" value="1"/>
</dbReference>
<dbReference type="AlphaFoldDB" id="A0A0F5K5L0"/>
<dbReference type="SMART" id="SM00895">
    <property type="entry name" value="FCD"/>
    <property type="match status" value="1"/>
</dbReference>
<dbReference type="PANTHER" id="PTHR43537:SF20">
    <property type="entry name" value="HTH-TYPE TRANSCRIPTIONAL REPRESSOR GLAR"/>
    <property type="match status" value="1"/>
</dbReference>
<comment type="caution">
    <text evidence="5">The sequence shown here is derived from an EMBL/GenBank/DDBJ whole genome shotgun (WGS) entry which is preliminary data.</text>
</comment>
<dbReference type="Pfam" id="PF07729">
    <property type="entry name" value="FCD"/>
    <property type="match status" value="1"/>
</dbReference>
<reference evidence="5 6" key="1">
    <citation type="submission" date="2015-03" db="EMBL/GenBank/DDBJ databases">
        <title>Draft Genome Sequence of Burkholderia andropogonis type strain ICMP2807, isolated from Sorghum bicolor.</title>
        <authorList>
            <person name="Lopes-Santos L."/>
            <person name="Castro D.B."/>
            <person name="Ottoboni L.M."/>
            <person name="Park D."/>
            <person name="Weirc B.S."/>
            <person name="Destefano S.A."/>
        </authorList>
    </citation>
    <scope>NUCLEOTIDE SEQUENCE [LARGE SCALE GENOMIC DNA]</scope>
    <source>
        <strain evidence="5 6">ICMP2807</strain>
    </source>
</reference>
<dbReference type="PROSITE" id="PS50949">
    <property type="entry name" value="HTH_GNTR"/>
    <property type="match status" value="1"/>
</dbReference>
<dbReference type="RefSeq" id="WP_036008655.1">
    <property type="nucleotide sequence ID" value="NZ_CADFGU010000001.1"/>
</dbReference>
<dbReference type="PANTHER" id="PTHR43537">
    <property type="entry name" value="TRANSCRIPTIONAL REGULATOR, GNTR FAMILY"/>
    <property type="match status" value="1"/>
</dbReference>